<name>A0A6F9DYP8_9ASCI</name>
<keyword evidence="4" id="KW-0862">Zinc</keyword>
<dbReference type="SMART" id="SM00355">
    <property type="entry name" value="ZnF_C2H2"/>
    <property type="match status" value="2"/>
</dbReference>
<keyword evidence="1" id="KW-0479">Metal-binding</keyword>
<reference evidence="7" key="1">
    <citation type="submission" date="2020-04" db="EMBL/GenBank/DDBJ databases">
        <authorList>
            <person name="Neveu A P."/>
        </authorList>
    </citation>
    <scope>NUCLEOTIDE SEQUENCE</scope>
    <source>
        <tissue evidence="7">Whole embryo</tissue>
    </source>
</reference>
<organism evidence="7">
    <name type="scientific">Phallusia mammillata</name>
    <dbReference type="NCBI Taxonomy" id="59560"/>
    <lineage>
        <taxon>Eukaryota</taxon>
        <taxon>Metazoa</taxon>
        <taxon>Chordata</taxon>
        <taxon>Tunicata</taxon>
        <taxon>Ascidiacea</taxon>
        <taxon>Phlebobranchia</taxon>
        <taxon>Ascidiidae</taxon>
        <taxon>Phallusia</taxon>
    </lineage>
</organism>
<dbReference type="GO" id="GO:0000978">
    <property type="term" value="F:RNA polymerase II cis-regulatory region sequence-specific DNA binding"/>
    <property type="evidence" value="ECO:0007669"/>
    <property type="project" value="TreeGrafter"/>
</dbReference>
<dbReference type="InterPro" id="IPR013087">
    <property type="entry name" value="Znf_C2H2_type"/>
</dbReference>
<dbReference type="PANTHER" id="PTHR23235">
    <property type="entry name" value="KRUEPPEL-LIKE TRANSCRIPTION FACTOR"/>
    <property type="match status" value="1"/>
</dbReference>
<keyword evidence="3 5" id="KW-0863">Zinc-finger</keyword>
<dbReference type="InterPro" id="IPR036236">
    <property type="entry name" value="Znf_C2H2_sf"/>
</dbReference>
<keyword evidence="2" id="KW-0677">Repeat</keyword>
<evidence type="ECO:0000256" key="5">
    <source>
        <dbReference type="PROSITE-ProRule" id="PRU00042"/>
    </source>
</evidence>
<dbReference type="AlphaFoldDB" id="A0A6F9DYP8"/>
<dbReference type="GO" id="GO:0008270">
    <property type="term" value="F:zinc ion binding"/>
    <property type="evidence" value="ECO:0007669"/>
    <property type="project" value="UniProtKB-KW"/>
</dbReference>
<evidence type="ECO:0000256" key="1">
    <source>
        <dbReference type="ARBA" id="ARBA00022723"/>
    </source>
</evidence>
<gene>
    <name evidence="7" type="primary">Znf354c</name>
</gene>
<evidence type="ECO:0000256" key="4">
    <source>
        <dbReference type="ARBA" id="ARBA00022833"/>
    </source>
</evidence>
<dbReference type="Gene3D" id="3.30.160.60">
    <property type="entry name" value="Classic Zinc Finger"/>
    <property type="match status" value="2"/>
</dbReference>
<evidence type="ECO:0000313" key="7">
    <source>
        <dbReference type="EMBL" id="CAB3267995.1"/>
    </source>
</evidence>
<evidence type="ECO:0000259" key="6">
    <source>
        <dbReference type="PROSITE" id="PS50157"/>
    </source>
</evidence>
<dbReference type="PANTHER" id="PTHR23235:SF120">
    <property type="entry name" value="KRUPPEL-LIKE FACTOR 15"/>
    <property type="match status" value="1"/>
</dbReference>
<dbReference type="EMBL" id="LR792133">
    <property type="protein sequence ID" value="CAB3267995.1"/>
    <property type="molecule type" value="mRNA"/>
</dbReference>
<dbReference type="GO" id="GO:0000981">
    <property type="term" value="F:DNA-binding transcription factor activity, RNA polymerase II-specific"/>
    <property type="evidence" value="ECO:0007669"/>
    <property type="project" value="TreeGrafter"/>
</dbReference>
<dbReference type="PROSITE" id="PS00028">
    <property type="entry name" value="ZINC_FINGER_C2H2_1"/>
    <property type="match status" value="1"/>
</dbReference>
<feature type="domain" description="C2H2-type" evidence="6">
    <location>
        <begin position="337"/>
        <end position="363"/>
    </location>
</feature>
<feature type="domain" description="C2H2-type" evidence="6">
    <location>
        <begin position="364"/>
        <end position="391"/>
    </location>
</feature>
<dbReference type="FunFam" id="3.30.160.60:FF:000690">
    <property type="entry name" value="Zinc finger protein 354C"/>
    <property type="match status" value="1"/>
</dbReference>
<proteinExistence type="evidence at transcript level"/>
<accession>A0A6F9DYP8</accession>
<sequence length="395" mass="44815">MFYSTDTDDINGNMMIVNDVLCFINNHMSTISDRSIRKLCMETYTPFAIGQALQELQNALAKLDKNADYSISNNTITENCIDNIIFLLRQEPLSQVQIVSNGRHFPRFDAYSDMLQVSSLLDEMKELKHLVKDMHTQLKSEMTTVQTELLSLKQQIQSNTNMAVVDQSVPTVASKELNKDKAATITVTKASQKARSLDMIVPALRQRVEKNVTTQSTTGSPDADVQEKNVSPLFMLPLPESETLSKPIIYLDKEIKSEEIELTSDDAVPINDEDTTNISVLDNSIVDDETDCVSMIKDNDVPSLTHTYKRDMTTNYNRRPRVTTLMSRTSTKRGVKHTCHICGYQSNRTDVTRHVRIHTGEKPYPCSVCGKRFALGSNKLKHERKHHLKKDQKRK</sequence>
<protein>
    <submittedName>
        <fullName evidence="7">ZF(C2H2)-5 zinc finger protein</fullName>
    </submittedName>
</protein>
<evidence type="ECO:0000256" key="3">
    <source>
        <dbReference type="ARBA" id="ARBA00022771"/>
    </source>
</evidence>
<dbReference type="SUPFAM" id="SSF57667">
    <property type="entry name" value="beta-beta-alpha zinc fingers"/>
    <property type="match status" value="1"/>
</dbReference>
<evidence type="ECO:0000256" key="2">
    <source>
        <dbReference type="ARBA" id="ARBA00022737"/>
    </source>
</evidence>
<dbReference type="PROSITE" id="PS50157">
    <property type="entry name" value="ZINC_FINGER_C2H2_2"/>
    <property type="match status" value="2"/>
</dbReference>